<comment type="caution">
    <text evidence="3">The sequence shown here is derived from an EMBL/GenBank/DDBJ whole genome shotgun (WGS) entry which is preliminary data.</text>
</comment>
<accession>A0A8H5GJL1</accession>
<feature type="transmembrane region" description="Helical" evidence="1">
    <location>
        <begin position="185"/>
        <end position="204"/>
    </location>
</feature>
<gene>
    <name evidence="3" type="ORF">D9758_005778</name>
</gene>
<evidence type="ECO:0000259" key="2">
    <source>
        <dbReference type="Pfam" id="PF20153"/>
    </source>
</evidence>
<protein>
    <recommendedName>
        <fullName evidence="2">DUF6535 domain-containing protein</fullName>
    </recommendedName>
</protein>
<evidence type="ECO:0000256" key="1">
    <source>
        <dbReference type="SAM" id="Phobius"/>
    </source>
</evidence>
<feature type="transmembrane region" description="Helical" evidence="1">
    <location>
        <begin position="211"/>
        <end position="233"/>
    </location>
</feature>
<organism evidence="3 4">
    <name type="scientific">Tetrapyrgos nigripes</name>
    <dbReference type="NCBI Taxonomy" id="182062"/>
    <lineage>
        <taxon>Eukaryota</taxon>
        <taxon>Fungi</taxon>
        <taxon>Dikarya</taxon>
        <taxon>Basidiomycota</taxon>
        <taxon>Agaricomycotina</taxon>
        <taxon>Agaricomycetes</taxon>
        <taxon>Agaricomycetidae</taxon>
        <taxon>Agaricales</taxon>
        <taxon>Marasmiineae</taxon>
        <taxon>Marasmiaceae</taxon>
        <taxon>Tetrapyrgos</taxon>
    </lineage>
</organism>
<name>A0A8H5GJL1_9AGAR</name>
<dbReference type="Proteomes" id="UP000559256">
    <property type="component" value="Unassembled WGS sequence"/>
</dbReference>
<dbReference type="OrthoDB" id="3219854at2759"/>
<feature type="domain" description="DUF6535" evidence="2">
    <location>
        <begin position="27"/>
        <end position="203"/>
    </location>
</feature>
<evidence type="ECO:0000313" key="3">
    <source>
        <dbReference type="EMBL" id="KAF5366153.1"/>
    </source>
</evidence>
<keyword evidence="1" id="KW-0812">Transmembrane</keyword>
<reference evidence="3 4" key="1">
    <citation type="journal article" date="2020" name="ISME J.">
        <title>Uncovering the hidden diversity of litter-decomposition mechanisms in mushroom-forming fungi.</title>
        <authorList>
            <person name="Floudas D."/>
            <person name="Bentzer J."/>
            <person name="Ahren D."/>
            <person name="Johansson T."/>
            <person name="Persson P."/>
            <person name="Tunlid A."/>
        </authorList>
    </citation>
    <scope>NUCLEOTIDE SEQUENCE [LARGE SCALE GENOMIC DNA]</scope>
    <source>
        <strain evidence="3 4">CBS 291.85</strain>
    </source>
</reference>
<proteinExistence type="predicted"/>
<dbReference type="Pfam" id="PF20153">
    <property type="entry name" value="DUF6535"/>
    <property type="match status" value="1"/>
</dbReference>
<dbReference type="InterPro" id="IPR045338">
    <property type="entry name" value="DUF6535"/>
</dbReference>
<dbReference type="AlphaFoldDB" id="A0A8H5GJL1"/>
<keyword evidence="4" id="KW-1185">Reference proteome</keyword>
<keyword evidence="1" id="KW-0472">Membrane</keyword>
<evidence type="ECO:0000313" key="4">
    <source>
        <dbReference type="Proteomes" id="UP000559256"/>
    </source>
</evidence>
<sequence length="945" mass="107827">MDHDRDTEMGKPKDRSRADEDACSKLWSVYLREAEKYDGELVRGWKHDMEGLLIFSSLYSASLTAFIIESYQTLQEDQLQTSASLLAQISQQLAAASNGTTVTLEPPTLFQPPTSAVVCNIFWFLALALALTCSLLATFVQQWIRDFIHGTNLRPSPVLRARILMASYFGMRRFGMHAIVDLIPFLLHLSLILFFAGLVAFLIPVNRILQLLMSCVLAILVIVYLFFTLLPIISFDAPFRTPISSILLPWRNITRRWLRRFNSLLSREGRTQPSTREQSYDTVVWEQSQRALAFTLKSLTDDFEFLPLIEAIPEAIYDSTRVRYANISLIVPFFISDTPTLNIISHIAAFGQNPSVWLDEKRKVRCLTAYSRAVWTLAYVFVSTASTSGEWFDHGIRRRTIVDMTRVWFPRSIEYKLDSFDFPKHYAASALALLRFSQLRSLQAGVSSIKDALQESQGRREAFWTPKTHSLRRQLKARITEVSYSWAFGVYEAFRVNFLPALDLLVSARDDAEHSRRLEDIIPSSLDVDLEQWIVAQITILGHFLANSVDSGLEKPHMMSETYNFLSETITHELKTIQFSVNDNFRLIDSLCAPIRRFADVTQRDPFFDTLFVYSLRHFTWDRDWACKSQFHEAVECRKLIQDYFVNKSFNAVTLCEADESLYLEDCILADFGSEYGDPTKYLPATWLLFYCLTKSPYAAHNDFAKKVSMAIRNATNSSVLAQHELFALTKIFADAVVCSLLVYTPWQRIHDLDGLLNWVKRIGRELLPERKEFDDFSLAPIALNSIPDFLIYVSSLQLILIANFITACQEPVVEVHPFRLEAFKKICELPDPSHFVDLSKIDKKTQIRFAEGVLELLSSCRNGNGGAVGAASNENATLQSRMFETILESCDDEFAWITSAGAAATLLEGLERHRDGCCSYDSQKCQGRIDSLRARCQKVVELRK</sequence>
<keyword evidence="1" id="KW-1133">Transmembrane helix</keyword>
<feature type="transmembrane region" description="Helical" evidence="1">
    <location>
        <begin position="121"/>
        <end position="140"/>
    </location>
</feature>
<dbReference type="EMBL" id="JAACJM010000024">
    <property type="protein sequence ID" value="KAF5366153.1"/>
    <property type="molecule type" value="Genomic_DNA"/>
</dbReference>